<dbReference type="KEGG" id="goe:100907508"/>
<dbReference type="SUPFAM" id="SSF55729">
    <property type="entry name" value="Acyl-CoA N-acyltransferases (Nat)"/>
    <property type="match status" value="1"/>
</dbReference>
<dbReference type="Proteomes" id="UP000694867">
    <property type="component" value="Unplaced"/>
</dbReference>
<keyword evidence="1" id="KW-1185">Reference proteome</keyword>
<gene>
    <name evidence="2" type="primary">LOC100907508</name>
</gene>
<dbReference type="RefSeq" id="XP_028966946.1">
    <property type="nucleotide sequence ID" value="XM_029111113.1"/>
</dbReference>
<evidence type="ECO:0000313" key="2">
    <source>
        <dbReference type="RefSeq" id="XP_028966946.1"/>
    </source>
</evidence>
<dbReference type="GeneID" id="100907508"/>
<dbReference type="InterPro" id="IPR016181">
    <property type="entry name" value="Acyl_CoA_acyltransferase"/>
</dbReference>
<dbReference type="Gene3D" id="3.40.630.30">
    <property type="match status" value="1"/>
</dbReference>
<reference evidence="2" key="1">
    <citation type="submission" date="2025-08" db="UniProtKB">
        <authorList>
            <consortium name="RefSeq"/>
        </authorList>
    </citation>
    <scope>IDENTIFICATION</scope>
</reference>
<proteinExistence type="predicted"/>
<protein>
    <submittedName>
        <fullName evidence="2">Uncharacterized protein LOC100907508</fullName>
    </submittedName>
</protein>
<organism evidence="1 2">
    <name type="scientific">Galendromus occidentalis</name>
    <name type="common">western predatory mite</name>
    <dbReference type="NCBI Taxonomy" id="34638"/>
    <lineage>
        <taxon>Eukaryota</taxon>
        <taxon>Metazoa</taxon>
        <taxon>Ecdysozoa</taxon>
        <taxon>Arthropoda</taxon>
        <taxon>Chelicerata</taxon>
        <taxon>Arachnida</taxon>
        <taxon>Acari</taxon>
        <taxon>Parasitiformes</taxon>
        <taxon>Mesostigmata</taxon>
        <taxon>Gamasina</taxon>
        <taxon>Phytoseioidea</taxon>
        <taxon>Phytoseiidae</taxon>
        <taxon>Typhlodrominae</taxon>
        <taxon>Galendromus</taxon>
    </lineage>
</organism>
<name>A0AAJ7WH66_9ACAR</name>
<evidence type="ECO:0000313" key="1">
    <source>
        <dbReference type="Proteomes" id="UP000694867"/>
    </source>
</evidence>
<sequence length="134" mass="14833">MPATIRKLVPEDLPNLSKFLGRSVMEFFGNTLVALDENDAIVGALSFSRTYSTWEDRSMAVNTVRAPDATVLKQLLVALIDVASAEKCSRVDAHTSDPQLAAALKDLGSLDLTTTEEWRLYEMTNLQEFLSKPK</sequence>
<dbReference type="AlphaFoldDB" id="A0AAJ7WH66"/>
<accession>A0AAJ7WH66</accession>